<name>A0A3A8HSR6_9BACT</name>
<sequence>MSVLSKAAYFGRSAAGGLKHAPFVHFIAVSTIAIALFAAGLARGASHVVDNLLASLGGEVEVTLYLAPQLGEDEVHGVHTRVVELSHGEVTVVPPEAALKRLKQELGDLGEALSELPENPLPATLELRVPEARRSPEALKALAKELRALPGVTGVDYGEAAVERLSAIARALSFGALVALVVVLGTTVVIVAATLQLAIYSRREEIEIQKLVGATDRFVKAPFLLEGLLQGLLGALVAVGGLWLFGRLLGPTLGSLFAFLLGPGVAAPWVETRTAVELLVAGCALGLGGSFVAVGRFLRV</sequence>
<evidence type="ECO:0000256" key="10">
    <source>
        <dbReference type="PIRNR" id="PIRNR003097"/>
    </source>
</evidence>
<feature type="transmembrane region" description="Helical" evidence="11">
    <location>
        <begin position="252"/>
        <end position="270"/>
    </location>
</feature>
<keyword evidence="5 10" id="KW-0132">Cell division</keyword>
<dbReference type="Gene3D" id="3.30.70.3040">
    <property type="match status" value="1"/>
</dbReference>
<feature type="transmembrane region" description="Helical" evidence="11">
    <location>
        <begin position="221"/>
        <end position="245"/>
    </location>
</feature>
<evidence type="ECO:0000313" key="15">
    <source>
        <dbReference type="Proteomes" id="UP000563426"/>
    </source>
</evidence>
<dbReference type="AlphaFoldDB" id="A0A3A8HSR6"/>
<evidence type="ECO:0000256" key="4">
    <source>
        <dbReference type="ARBA" id="ARBA00022475"/>
    </source>
</evidence>
<dbReference type="Pfam" id="PF18075">
    <property type="entry name" value="FtsX_ECD"/>
    <property type="match status" value="1"/>
</dbReference>
<dbReference type="OrthoDB" id="9813411at2"/>
<dbReference type="InterPro" id="IPR003838">
    <property type="entry name" value="ABC3_permease_C"/>
</dbReference>
<keyword evidence="4 10" id="KW-1003">Cell membrane</keyword>
<keyword evidence="6 11" id="KW-0812">Transmembrane</keyword>
<organism evidence="14 15">
    <name type="scientific">Corallococcus exercitus</name>
    <dbReference type="NCBI Taxonomy" id="2316736"/>
    <lineage>
        <taxon>Bacteria</taxon>
        <taxon>Pseudomonadati</taxon>
        <taxon>Myxococcota</taxon>
        <taxon>Myxococcia</taxon>
        <taxon>Myxococcales</taxon>
        <taxon>Cystobacterineae</taxon>
        <taxon>Myxococcaceae</taxon>
        <taxon>Corallococcus</taxon>
    </lineage>
</organism>
<dbReference type="RefSeq" id="WP_120527936.1">
    <property type="nucleotide sequence ID" value="NZ_JABFJV010000228.1"/>
</dbReference>
<feature type="transmembrane region" description="Helical" evidence="11">
    <location>
        <begin position="20"/>
        <end position="42"/>
    </location>
</feature>
<dbReference type="PANTHER" id="PTHR47755:SF1">
    <property type="entry name" value="CELL DIVISION PROTEIN FTSX"/>
    <property type="match status" value="1"/>
</dbReference>
<dbReference type="Pfam" id="PF02687">
    <property type="entry name" value="FtsX"/>
    <property type="match status" value="1"/>
</dbReference>
<evidence type="ECO:0000313" key="14">
    <source>
        <dbReference type="EMBL" id="NOK37462.1"/>
    </source>
</evidence>
<comment type="caution">
    <text evidence="14">The sequence shown here is derived from an EMBL/GenBank/DDBJ whole genome shotgun (WGS) entry which is preliminary data.</text>
</comment>
<evidence type="ECO:0000259" key="12">
    <source>
        <dbReference type="Pfam" id="PF02687"/>
    </source>
</evidence>
<dbReference type="Proteomes" id="UP000563426">
    <property type="component" value="Unassembled WGS sequence"/>
</dbReference>
<protein>
    <recommendedName>
        <fullName evidence="3 10">Cell division protein FtsX</fullName>
    </recommendedName>
</protein>
<evidence type="ECO:0000256" key="7">
    <source>
        <dbReference type="ARBA" id="ARBA00022989"/>
    </source>
</evidence>
<evidence type="ECO:0000256" key="6">
    <source>
        <dbReference type="ARBA" id="ARBA00022692"/>
    </source>
</evidence>
<keyword evidence="7 11" id="KW-1133">Transmembrane helix</keyword>
<feature type="domain" description="ABC3 transporter permease C-terminal" evidence="12">
    <location>
        <begin position="178"/>
        <end position="299"/>
    </location>
</feature>
<evidence type="ECO:0000256" key="1">
    <source>
        <dbReference type="ARBA" id="ARBA00004651"/>
    </source>
</evidence>
<evidence type="ECO:0000259" key="13">
    <source>
        <dbReference type="Pfam" id="PF18075"/>
    </source>
</evidence>
<dbReference type="PIRSF" id="PIRSF003097">
    <property type="entry name" value="FtsX"/>
    <property type="match status" value="1"/>
</dbReference>
<keyword evidence="9 10" id="KW-0131">Cell cycle</keyword>
<evidence type="ECO:0000256" key="5">
    <source>
        <dbReference type="ARBA" id="ARBA00022618"/>
    </source>
</evidence>
<proteinExistence type="inferred from homology"/>
<comment type="similarity">
    <text evidence="2 10">Belongs to the ABC-4 integral membrane protein family. FtsX subfamily.</text>
</comment>
<feature type="transmembrane region" description="Helical" evidence="11">
    <location>
        <begin position="276"/>
        <end position="298"/>
    </location>
</feature>
<reference evidence="14 15" key="1">
    <citation type="submission" date="2020-05" db="EMBL/GenBank/DDBJ databases">
        <authorList>
            <person name="Whitworth D."/>
        </authorList>
    </citation>
    <scope>NUCLEOTIDE SEQUENCE [LARGE SCALE GENOMIC DNA]</scope>
    <source>
        <strain evidence="14 15">AB043B</strain>
    </source>
</reference>
<dbReference type="InterPro" id="IPR040690">
    <property type="entry name" value="FtsX_ECD"/>
</dbReference>
<gene>
    <name evidence="14" type="ORF">HMI49_30130</name>
</gene>
<keyword evidence="15" id="KW-1185">Reference proteome</keyword>
<feature type="transmembrane region" description="Helical" evidence="11">
    <location>
        <begin position="174"/>
        <end position="201"/>
    </location>
</feature>
<comment type="subcellular location">
    <subcellularLocation>
        <location evidence="1">Cell membrane</location>
        <topology evidence="1">Multi-pass membrane protein</topology>
    </subcellularLocation>
</comment>
<dbReference type="EMBL" id="JABFJV010000228">
    <property type="protein sequence ID" value="NOK37462.1"/>
    <property type="molecule type" value="Genomic_DNA"/>
</dbReference>
<evidence type="ECO:0000256" key="11">
    <source>
        <dbReference type="SAM" id="Phobius"/>
    </source>
</evidence>
<dbReference type="PANTHER" id="PTHR47755">
    <property type="entry name" value="CELL DIVISION PROTEIN FTSX"/>
    <property type="match status" value="1"/>
</dbReference>
<dbReference type="GO" id="GO:0051301">
    <property type="term" value="P:cell division"/>
    <property type="evidence" value="ECO:0007669"/>
    <property type="project" value="UniProtKB-KW"/>
</dbReference>
<dbReference type="GO" id="GO:0005886">
    <property type="term" value="C:plasma membrane"/>
    <property type="evidence" value="ECO:0007669"/>
    <property type="project" value="UniProtKB-SubCell"/>
</dbReference>
<dbReference type="InterPro" id="IPR004513">
    <property type="entry name" value="FtsX"/>
</dbReference>
<accession>A0A3A8HSR6</accession>
<evidence type="ECO:0000256" key="8">
    <source>
        <dbReference type="ARBA" id="ARBA00023136"/>
    </source>
</evidence>
<feature type="domain" description="FtsX extracellular" evidence="13">
    <location>
        <begin position="60"/>
        <end position="155"/>
    </location>
</feature>
<evidence type="ECO:0000256" key="9">
    <source>
        <dbReference type="ARBA" id="ARBA00023306"/>
    </source>
</evidence>
<evidence type="ECO:0000256" key="2">
    <source>
        <dbReference type="ARBA" id="ARBA00007379"/>
    </source>
</evidence>
<evidence type="ECO:0000256" key="3">
    <source>
        <dbReference type="ARBA" id="ARBA00021907"/>
    </source>
</evidence>
<keyword evidence="8 10" id="KW-0472">Membrane</keyword>